<comment type="caution">
    <text evidence="2">The sequence shown here is derived from an EMBL/GenBank/DDBJ whole genome shotgun (WGS) entry which is preliminary data.</text>
</comment>
<proteinExistence type="predicted"/>
<dbReference type="Proteomes" id="UP000733379">
    <property type="component" value="Unassembled WGS sequence"/>
</dbReference>
<dbReference type="InterPro" id="IPR014710">
    <property type="entry name" value="RmlC-like_jellyroll"/>
</dbReference>
<evidence type="ECO:0000313" key="2">
    <source>
        <dbReference type="EMBL" id="MBU3060449.1"/>
    </source>
</evidence>
<gene>
    <name evidence="2" type="ORF">KO481_02790</name>
</gene>
<dbReference type="EMBL" id="JAHKNI010000001">
    <property type="protein sequence ID" value="MBU3060449.1"/>
    <property type="molecule type" value="Genomic_DNA"/>
</dbReference>
<organism evidence="2 3">
    <name type="scientific">Nocardia albiluteola</name>
    <dbReference type="NCBI Taxonomy" id="2842303"/>
    <lineage>
        <taxon>Bacteria</taxon>
        <taxon>Bacillati</taxon>
        <taxon>Actinomycetota</taxon>
        <taxon>Actinomycetes</taxon>
        <taxon>Mycobacteriales</taxon>
        <taxon>Nocardiaceae</taxon>
        <taxon>Nocardia</taxon>
    </lineage>
</organism>
<dbReference type="InterPro" id="IPR013096">
    <property type="entry name" value="Cupin_2"/>
</dbReference>
<keyword evidence="3" id="KW-1185">Reference proteome</keyword>
<accession>A0ABS6ATU9</accession>
<evidence type="ECO:0000313" key="3">
    <source>
        <dbReference type="Proteomes" id="UP000733379"/>
    </source>
</evidence>
<dbReference type="SUPFAM" id="SSF51182">
    <property type="entry name" value="RmlC-like cupins"/>
    <property type="match status" value="1"/>
</dbReference>
<dbReference type="InterPro" id="IPR011051">
    <property type="entry name" value="RmlC_Cupin_sf"/>
</dbReference>
<dbReference type="Pfam" id="PF07883">
    <property type="entry name" value="Cupin_2"/>
    <property type="match status" value="1"/>
</dbReference>
<protein>
    <submittedName>
        <fullName evidence="2">Cupin domain-containing protein</fullName>
    </submittedName>
</protein>
<reference evidence="2 3" key="1">
    <citation type="submission" date="2021-06" db="EMBL/GenBank/DDBJ databases">
        <title>Actinomycetes sequencing.</title>
        <authorList>
            <person name="Shan Q."/>
        </authorList>
    </citation>
    <scope>NUCLEOTIDE SEQUENCE [LARGE SCALE GENOMIC DNA]</scope>
    <source>
        <strain evidence="2 3">NEAU-G5</strain>
    </source>
</reference>
<feature type="domain" description="Cupin type-2" evidence="1">
    <location>
        <begin position="36"/>
        <end position="103"/>
    </location>
</feature>
<dbReference type="RefSeq" id="WP_215915317.1">
    <property type="nucleotide sequence ID" value="NZ_JAHKNI010000001.1"/>
</dbReference>
<evidence type="ECO:0000259" key="1">
    <source>
        <dbReference type="Pfam" id="PF07883"/>
    </source>
</evidence>
<sequence>MPLIKSADAPVFEAPLMTAVGLAAPSRGSTENSVWRFTMHPGNPGHEHAVSREEIFIALSGRARATIDGETRDFCAGDALVIPAHTVFRVSVPGDEPFEAVAILPVGAYAQAPGGDRVSPPWAQ</sequence>
<dbReference type="Gene3D" id="2.60.120.10">
    <property type="entry name" value="Jelly Rolls"/>
    <property type="match status" value="1"/>
</dbReference>
<name>A0ABS6ATU9_9NOCA</name>